<name>A0A439CPY4_9PEZI</name>
<dbReference type="Proteomes" id="UP000286045">
    <property type="component" value="Unassembled WGS sequence"/>
</dbReference>
<reference evidence="1 2" key="1">
    <citation type="submission" date="2018-12" db="EMBL/GenBank/DDBJ databases">
        <title>Draft genome sequence of Xylaria grammica IHI A82.</title>
        <authorList>
            <person name="Buettner E."/>
            <person name="Kellner H."/>
        </authorList>
    </citation>
    <scope>NUCLEOTIDE SEQUENCE [LARGE SCALE GENOMIC DNA]</scope>
    <source>
        <strain evidence="1 2">IHI A82</strain>
    </source>
</reference>
<organism evidence="1 2">
    <name type="scientific">Xylaria grammica</name>
    <dbReference type="NCBI Taxonomy" id="363999"/>
    <lineage>
        <taxon>Eukaryota</taxon>
        <taxon>Fungi</taxon>
        <taxon>Dikarya</taxon>
        <taxon>Ascomycota</taxon>
        <taxon>Pezizomycotina</taxon>
        <taxon>Sordariomycetes</taxon>
        <taxon>Xylariomycetidae</taxon>
        <taxon>Xylariales</taxon>
        <taxon>Xylariaceae</taxon>
        <taxon>Xylaria</taxon>
    </lineage>
</organism>
<dbReference type="EMBL" id="RYZI01000609">
    <property type="protein sequence ID" value="RWA04215.1"/>
    <property type="molecule type" value="Genomic_DNA"/>
</dbReference>
<protein>
    <submittedName>
        <fullName evidence="1">Uncharacterized protein</fullName>
    </submittedName>
</protein>
<evidence type="ECO:0000313" key="2">
    <source>
        <dbReference type="Proteomes" id="UP000286045"/>
    </source>
</evidence>
<keyword evidence="2" id="KW-1185">Reference proteome</keyword>
<proteinExistence type="predicted"/>
<comment type="caution">
    <text evidence="1">The sequence shown here is derived from an EMBL/GenBank/DDBJ whole genome shotgun (WGS) entry which is preliminary data.</text>
</comment>
<sequence>MNPPHARSQGVVGQNQAGRESDLFSRGMSWAVCFFEGENPQVQEFRPPRAGDLANQSVAVHVPYHHLHLFVTYIRQGHSSWQPGLKDAAGHCRLRVFKCDSWGAPHQWPHTFYARWDRRYREEHFTFDAILPLQGELKPGQYFIDCEFYRGQWEYDDPDARYTTGVFDVA</sequence>
<evidence type="ECO:0000313" key="1">
    <source>
        <dbReference type="EMBL" id="RWA04215.1"/>
    </source>
</evidence>
<gene>
    <name evidence="1" type="ORF">EKO27_g10893</name>
</gene>
<accession>A0A439CPY4</accession>
<dbReference type="AlphaFoldDB" id="A0A439CPY4"/>